<keyword evidence="2 4" id="KW-0371">Homeobox</keyword>
<dbReference type="Gene3D" id="1.10.10.60">
    <property type="entry name" value="Homeodomain-like"/>
    <property type="match status" value="1"/>
</dbReference>
<dbReference type="InterPro" id="IPR001356">
    <property type="entry name" value="HD"/>
</dbReference>
<comment type="subcellular location">
    <subcellularLocation>
        <location evidence="4">Nucleus</location>
    </subcellularLocation>
</comment>
<feature type="compositionally biased region" description="Polar residues" evidence="5">
    <location>
        <begin position="66"/>
        <end position="80"/>
    </location>
</feature>
<organism evidence="7 8">
    <name type="scientific">Calycina marina</name>
    <dbReference type="NCBI Taxonomy" id="1763456"/>
    <lineage>
        <taxon>Eukaryota</taxon>
        <taxon>Fungi</taxon>
        <taxon>Dikarya</taxon>
        <taxon>Ascomycota</taxon>
        <taxon>Pezizomycotina</taxon>
        <taxon>Leotiomycetes</taxon>
        <taxon>Helotiales</taxon>
        <taxon>Pezizellaceae</taxon>
        <taxon>Calycina</taxon>
    </lineage>
</organism>
<dbReference type="GO" id="GO:0006355">
    <property type="term" value="P:regulation of DNA-templated transcription"/>
    <property type="evidence" value="ECO:0007669"/>
    <property type="project" value="InterPro"/>
</dbReference>
<name>A0A9P7Z7Q0_9HELO</name>
<evidence type="ECO:0000259" key="6">
    <source>
        <dbReference type="PROSITE" id="PS50071"/>
    </source>
</evidence>
<feature type="compositionally biased region" description="Polar residues" evidence="5">
    <location>
        <begin position="134"/>
        <end position="148"/>
    </location>
</feature>
<dbReference type="SUPFAM" id="SSF46689">
    <property type="entry name" value="Homeodomain-like"/>
    <property type="match status" value="1"/>
</dbReference>
<dbReference type="GO" id="GO:0003677">
    <property type="term" value="F:DNA binding"/>
    <property type="evidence" value="ECO:0007669"/>
    <property type="project" value="UniProtKB-UniRule"/>
</dbReference>
<feature type="DNA-binding region" description="Homeobox" evidence="4">
    <location>
        <begin position="274"/>
        <end position="336"/>
    </location>
</feature>
<evidence type="ECO:0000256" key="5">
    <source>
        <dbReference type="SAM" id="MobiDB-lite"/>
    </source>
</evidence>
<protein>
    <submittedName>
        <fullName evidence="7">Homeobox KN domain-containing protein</fullName>
    </submittedName>
</protein>
<evidence type="ECO:0000256" key="2">
    <source>
        <dbReference type="ARBA" id="ARBA00023155"/>
    </source>
</evidence>
<dbReference type="AlphaFoldDB" id="A0A9P7Z7Q0"/>
<dbReference type="SMART" id="SM00389">
    <property type="entry name" value="HOX"/>
    <property type="match status" value="1"/>
</dbReference>
<feature type="region of interest" description="Disordered" evidence="5">
    <location>
        <begin position="195"/>
        <end position="252"/>
    </location>
</feature>
<feature type="compositionally biased region" description="Polar residues" evidence="5">
    <location>
        <begin position="224"/>
        <end position="252"/>
    </location>
</feature>
<dbReference type="Proteomes" id="UP000887226">
    <property type="component" value="Unassembled WGS sequence"/>
</dbReference>
<keyword evidence="8" id="KW-1185">Reference proteome</keyword>
<keyword evidence="3 4" id="KW-0539">Nucleus</keyword>
<proteinExistence type="predicted"/>
<evidence type="ECO:0000313" key="7">
    <source>
        <dbReference type="EMBL" id="KAG9246806.1"/>
    </source>
</evidence>
<sequence>MVRNDRPAPPAYPRPQTHSLPPPQERIELPPIRQLLPGVFSSRSDQTEAAIRPESKSASPRMGINTLISPTTDESISQSLNKRRRVSNDGGQDLRLTDPSVPENTRSPQRFLSRENRGSERRSSSVSMTDSFSNMLNSSPQYSSHQRGSSMRHSPFHSPSSSRSDWNRTLPSLSSTIAFDRPEYALESSHIRGPALPLHRGNPSFATPAAPNQPPPFAYGYQQPRHQSASSSSTGPPVNNDRSPFSSNTQQPNFAGCGYSYAQEACDAAAPKDSRKRRGNLPKETTDKLRVWFMSHLQHPYPTEDEKQDLMRHTGLAMNQISNWFINARRRQLPTIVNNARVESHTRSAVAEGLAVEYGTKSNGTSTVDSDGDYDEDYAGTRRSSPGDRRT</sequence>
<dbReference type="InterPro" id="IPR009057">
    <property type="entry name" value="Homeodomain-like_sf"/>
</dbReference>
<dbReference type="PROSITE" id="PS50071">
    <property type="entry name" value="HOMEOBOX_2"/>
    <property type="match status" value="1"/>
</dbReference>
<comment type="caution">
    <text evidence="7">The sequence shown here is derived from an EMBL/GenBank/DDBJ whole genome shotgun (WGS) entry which is preliminary data.</text>
</comment>
<dbReference type="Pfam" id="PF05920">
    <property type="entry name" value="Homeobox_KN"/>
    <property type="match status" value="1"/>
</dbReference>
<dbReference type="GO" id="GO:0005634">
    <property type="term" value="C:nucleus"/>
    <property type="evidence" value="ECO:0007669"/>
    <property type="project" value="UniProtKB-SubCell"/>
</dbReference>
<keyword evidence="1 4" id="KW-0238">DNA-binding</keyword>
<feature type="region of interest" description="Disordered" evidence="5">
    <location>
        <begin position="38"/>
        <end position="168"/>
    </location>
</feature>
<dbReference type="CDD" id="cd00086">
    <property type="entry name" value="homeodomain"/>
    <property type="match status" value="1"/>
</dbReference>
<evidence type="ECO:0000256" key="3">
    <source>
        <dbReference type="ARBA" id="ARBA00023242"/>
    </source>
</evidence>
<dbReference type="InterPro" id="IPR050224">
    <property type="entry name" value="TALE_homeobox"/>
</dbReference>
<feature type="domain" description="Homeobox" evidence="6">
    <location>
        <begin position="272"/>
        <end position="335"/>
    </location>
</feature>
<feature type="compositionally biased region" description="Low complexity" evidence="5">
    <location>
        <begin position="124"/>
        <end position="133"/>
    </location>
</feature>
<feature type="compositionally biased region" description="Polar residues" evidence="5">
    <location>
        <begin position="360"/>
        <end position="369"/>
    </location>
</feature>
<evidence type="ECO:0000256" key="4">
    <source>
        <dbReference type="PROSITE-ProRule" id="PRU00108"/>
    </source>
</evidence>
<dbReference type="PANTHER" id="PTHR11850">
    <property type="entry name" value="HOMEOBOX PROTEIN TRANSCRIPTION FACTORS"/>
    <property type="match status" value="1"/>
</dbReference>
<evidence type="ECO:0000313" key="8">
    <source>
        <dbReference type="Proteomes" id="UP000887226"/>
    </source>
</evidence>
<reference evidence="7" key="1">
    <citation type="journal article" date="2021" name="IMA Fungus">
        <title>Genomic characterization of three marine fungi, including Emericellopsis atlantica sp. nov. with signatures of a generalist lifestyle and marine biomass degradation.</title>
        <authorList>
            <person name="Hagestad O.C."/>
            <person name="Hou L."/>
            <person name="Andersen J.H."/>
            <person name="Hansen E.H."/>
            <person name="Altermark B."/>
            <person name="Li C."/>
            <person name="Kuhnert E."/>
            <person name="Cox R.J."/>
            <person name="Crous P.W."/>
            <person name="Spatafora J.W."/>
            <person name="Lail K."/>
            <person name="Amirebrahimi M."/>
            <person name="Lipzen A."/>
            <person name="Pangilinan J."/>
            <person name="Andreopoulos W."/>
            <person name="Hayes R.D."/>
            <person name="Ng V."/>
            <person name="Grigoriev I.V."/>
            <person name="Jackson S.A."/>
            <person name="Sutton T.D.S."/>
            <person name="Dobson A.D.W."/>
            <person name="Rama T."/>
        </authorList>
    </citation>
    <scope>NUCLEOTIDE SEQUENCE</scope>
    <source>
        <strain evidence="7">TRa3180A</strain>
    </source>
</reference>
<dbReference type="EMBL" id="MU253792">
    <property type="protein sequence ID" value="KAG9246806.1"/>
    <property type="molecule type" value="Genomic_DNA"/>
</dbReference>
<gene>
    <name evidence="7" type="ORF">BJ878DRAFT_416138</name>
</gene>
<feature type="region of interest" description="Disordered" evidence="5">
    <location>
        <begin position="359"/>
        <end position="391"/>
    </location>
</feature>
<feature type="region of interest" description="Disordered" evidence="5">
    <location>
        <begin position="1"/>
        <end position="26"/>
    </location>
</feature>
<accession>A0A9P7Z7Q0</accession>
<evidence type="ECO:0000256" key="1">
    <source>
        <dbReference type="ARBA" id="ARBA00023125"/>
    </source>
</evidence>
<dbReference type="InterPro" id="IPR008422">
    <property type="entry name" value="KN_HD"/>
</dbReference>
<feature type="compositionally biased region" description="Basic and acidic residues" evidence="5">
    <location>
        <begin position="112"/>
        <end position="123"/>
    </location>
</feature>
<feature type="compositionally biased region" description="Low complexity" evidence="5">
    <location>
        <begin position="149"/>
        <end position="164"/>
    </location>
</feature>
<dbReference type="OrthoDB" id="10056939at2759"/>